<evidence type="ECO:0000256" key="2">
    <source>
        <dbReference type="ARBA" id="ARBA00007663"/>
    </source>
</evidence>
<keyword evidence="4" id="KW-0963">Cytoplasm</keyword>
<keyword evidence="7" id="KW-0548">Nucleotidyltransferase</keyword>
<dbReference type="RefSeq" id="WP_011283253.1">
    <property type="nucleotide sequence ID" value="NZ_CP034544.1"/>
</dbReference>
<evidence type="ECO:0000256" key="3">
    <source>
        <dbReference type="ARBA" id="ARBA00012584"/>
    </source>
</evidence>
<evidence type="ECO:0000256" key="10">
    <source>
        <dbReference type="ARBA" id="ARBA00029774"/>
    </source>
</evidence>
<feature type="domain" description="YrdC-like" evidence="12">
    <location>
        <begin position="1"/>
        <end position="157"/>
    </location>
</feature>
<dbReference type="SUPFAM" id="SSF55821">
    <property type="entry name" value="YrdC/RibB"/>
    <property type="match status" value="1"/>
</dbReference>
<dbReference type="EMBL" id="CP107525">
    <property type="protein sequence ID" value="UZW64567.1"/>
    <property type="molecule type" value="Genomic_DNA"/>
</dbReference>
<accession>A0A3B0PRJ8</accession>
<evidence type="ECO:0000256" key="7">
    <source>
        <dbReference type="ARBA" id="ARBA00022695"/>
    </source>
</evidence>
<evidence type="ECO:0000256" key="8">
    <source>
        <dbReference type="ARBA" id="ARBA00022741"/>
    </source>
</evidence>
<dbReference type="Pfam" id="PF01300">
    <property type="entry name" value="Sua5_yciO_yrdC"/>
    <property type="match status" value="1"/>
</dbReference>
<dbReference type="GO" id="GO:0008033">
    <property type="term" value="P:tRNA processing"/>
    <property type="evidence" value="ECO:0007669"/>
    <property type="project" value="UniProtKB-KW"/>
</dbReference>
<dbReference type="GO" id="GO:0005737">
    <property type="term" value="C:cytoplasm"/>
    <property type="evidence" value="ECO:0007669"/>
    <property type="project" value="UniProtKB-SubCell"/>
</dbReference>
<dbReference type="GO" id="GO:0005524">
    <property type="term" value="F:ATP binding"/>
    <property type="evidence" value="ECO:0007669"/>
    <property type="project" value="UniProtKB-KW"/>
</dbReference>
<name>A0A3B0PRJ8_MYCSY</name>
<evidence type="ECO:0000256" key="4">
    <source>
        <dbReference type="ARBA" id="ARBA00022490"/>
    </source>
</evidence>
<dbReference type="AlphaFoldDB" id="A0A3B0PRJ8"/>
<comment type="subcellular location">
    <subcellularLocation>
        <location evidence="1">Cytoplasm</location>
    </subcellularLocation>
</comment>
<evidence type="ECO:0000313" key="13">
    <source>
        <dbReference type="EMBL" id="SYV92451.1"/>
    </source>
</evidence>
<evidence type="ECO:0000256" key="5">
    <source>
        <dbReference type="ARBA" id="ARBA00022679"/>
    </source>
</evidence>
<dbReference type="InterPro" id="IPR017945">
    <property type="entry name" value="DHBP_synth_RibB-like_a/b_dom"/>
</dbReference>
<keyword evidence="8" id="KW-0547">Nucleotide-binding</keyword>
<comment type="similarity">
    <text evidence="2">Belongs to the SUA5 family.</text>
</comment>
<dbReference type="PROSITE" id="PS51163">
    <property type="entry name" value="YRDC"/>
    <property type="match status" value="1"/>
</dbReference>
<dbReference type="EMBL" id="LS991953">
    <property type="protein sequence ID" value="SYV92451.1"/>
    <property type="molecule type" value="Genomic_DNA"/>
</dbReference>
<dbReference type="EMBL" id="CP107525">
    <property type="protein sequence ID" value="UZW64571.1"/>
    <property type="molecule type" value="Genomic_DNA"/>
</dbReference>
<sequence length="157" mass="17752">MIDNFDDVFLLSTDTVCGLGVKLENKDSLHKLYALKNRPVDKKIMILAGSFNDIFKLTKFTKKQRVMAYKLLPGSNSIIVNNIGMRIPNCLKLRKFLIKNGPMYVTSANISGEKPLSIEEAQVKFEKIRYIVDYCSPSGSPSKIYNLDTGEILVRDK</sequence>
<organism evidence="13 16">
    <name type="scientific">Mycoplasmopsis synoviae</name>
    <name type="common">Mycoplasma synoviae</name>
    <dbReference type="NCBI Taxonomy" id="2109"/>
    <lineage>
        <taxon>Bacteria</taxon>
        <taxon>Bacillati</taxon>
        <taxon>Mycoplasmatota</taxon>
        <taxon>Mycoplasmoidales</taxon>
        <taxon>Metamycoplasmataceae</taxon>
        <taxon>Mycoplasmopsis</taxon>
    </lineage>
</organism>
<dbReference type="GeneID" id="93529902"/>
<comment type="catalytic activity">
    <reaction evidence="11">
        <text>L-threonine + hydrogencarbonate + ATP = L-threonylcarbamoyladenylate + diphosphate + H2O</text>
        <dbReference type="Rhea" id="RHEA:36407"/>
        <dbReference type="ChEBI" id="CHEBI:15377"/>
        <dbReference type="ChEBI" id="CHEBI:17544"/>
        <dbReference type="ChEBI" id="CHEBI:30616"/>
        <dbReference type="ChEBI" id="CHEBI:33019"/>
        <dbReference type="ChEBI" id="CHEBI:57926"/>
        <dbReference type="ChEBI" id="CHEBI:73682"/>
        <dbReference type="EC" id="2.7.7.87"/>
    </reaction>
</comment>
<dbReference type="PANTHER" id="PTHR17490">
    <property type="entry name" value="SUA5"/>
    <property type="match status" value="1"/>
</dbReference>
<dbReference type="GO" id="GO:0061710">
    <property type="term" value="F:L-threonylcarbamoyladenylate synthase"/>
    <property type="evidence" value="ECO:0007669"/>
    <property type="project" value="UniProtKB-EC"/>
</dbReference>
<dbReference type="GO" id="GO:0000049">
    <property type="term" value="F:tRNA binding"/>
    <property type="evidence" value="ECO:0007669"/>
    <property type="project" value="TreeGrafter"/>
</dbReference>
<dbReference type="InterPro" id="IPR006070">
    <property type="entry name" value="Sua5-like_dom"/>
</dbReference>
<dbReference type="InterPro" id="IPR050156">
    <property type="entry name" value="TC-AMP_synthase_SUA5"/>
</dbReference>
<reference evidence="13" key="2">
    <citation type="submission" date="2018-06" db="EMBL/GenBank/DDBJ databases">
        <authorList>
            <consortium name="Pathogen Informatics"/>
            <person name="Doyle S."/>
        </authorList>
    </citation>
    <scope>NUCLEOTIDE SEQUENCE</scope>
    <source>
        <strain evidence="13">NCTC10124</strain>
    </source>
</reference>
<dbReference type="OMA" id="FTIIYKG"/>
<gene>
    <name evidence="13" type="ORF">NCTC10124_00175</name>
    <name evidence="14" type="ORF">OIE46_00535</name>
    <name evidence="15" type="ORF">OIE46_00560</name>
</gene>
<evidence type="ECO:0000259" key="12">
    <source>
        <dbReference type="PROSITE" id="PS51163"/>
    </source>
</evidence>
<dbReference type="GO" id="GO:0003725">
    <property type="term" value="F:double-stranded RNA binding"/>
    <property type="evidence" value="ECO:0007669"/>
    <property type="project" value="InterPro"/>
</dbReference>
<reference evidence="14" key="4">
    <citation type="submission" date="2022-11" db="EMBL/GenBank/DDBJ databases">
        <title>complete genomes of mycoplasma synoviae ZX313 strain and SD2 strain.</title>
        <authorList>
            <person name="Zhong Q."/>
        </authorList>
    </citation>
    <scope>NUCLEOTIDE SEQUENCE</scope>
    <source>
        <strain evidence="14">SD2</strain>
    </source>
</reference>
<evidence type="ECO:0000313" key="15">
    <source>
        <dbReference type="EMBL" id="UZW64571.1"/>
    </source>
</evidence>
<keyword evidence="9" id="KW-0067">ATP-binding</keyword>
<dbReference type="PANTHER" id="PTHR17490:SF16">
    <property type="entry name" value="THREONYLCARBAMOYL-AMP SYNTHASE"/>
    <property type="match status" value="1"/>
</dbReference>
<evidence type="ECO:0000256" key="11">
    <source>
        <dbReference type="ARBA" id="ARBA00048366"/>
    </source>
</evidence>
<evidence type="ECO:0000256" key="1">
    <source>
        <dbReference type="ARBA" id="ARBA00004496"/>
    </source>
</evidence>
<evidence type="ECO:0000256" key="6">
    <source>
        <dbReference type="ARBA" id="ARBA00022694"/>
    </source>
</evidence>
<dbReference type="Gene3D" id="3.90.870.10">
    <property type="entry name" value="DHBP synthase"/>
    <property type="match status" value="1"/>
</dbReference>
<proteinExistence type="inferred from homology"/>
<dbReference type="GO" id="GO:0006450">
    <property type="term" value="P:regulation of translational fidelity"/>
    <property type="evidence" value="ECO:0007669"/>
    <property type="project" value="TreeGrafter"/>
</dbReference>
<keyword evidence="6" id="KW-0819">tRNA processing</keyword>
<dbReference type="Proteomes" id="UP001164481">
    <property type="component" value="Chromosome"/>
</dbReference>
<evidence type="ECO:0000313" key="16">
    <source>
        <dbReference type="Proteomes" id="UP000259328"/>
    </source>
</evidence>
<reference evidence="14" key="3">
    <citation type="submission" date="2022-10" db="EMBL/GenBank/DDBJ databases">
        <authorList>
            <person name="Wei X."/>
        </authorList>
    </citation>
    <scope>NUCLEOTIDE SEQUENCE</scope>
    <source>
        <strain evidence="14">SD2</strain>
    </source>
</reference>
<evidence type="ECO:0000256" key="9">
    <source>
        <dbReference type="ARBA" id="ARBA00022840"/>
    </source>
</evidence>
<dbReference type="Proteomes" id="UP000259328">
    <property type="component" value="Chromosome"/>
</dbReference>
<keyword evidence="5" id="KW-0808">Transferase</keyword>
<reference evidence="16" key="1">
    <citation type="submission" date="2018-06" db="EMBL/GenBank/DDBJ databases">
        <authorList>
            <consortium name="Pathogen Informatics"/>
        </authorList>
    </citation>
    <scope>NUCLEOTIDE SEQUENCE [LARGE SCALE GENOMIC DNA]</scope>
    <source>
        <strain evidence="16">NCTC10124</strain>
    </source>
</reference>
<protein>
    <recommendedName>
        <fullName evidence="10">L-threonylcarbamoyladenylate synthase</fullName>
        <ecNumber evidence="3">2.7.7.87</ecNumber>
    </recommendedName>
    <alternativeName>
        <fullName evidence="10">L-threonylcarbamoyladenylate synthase</fullName>
    </alternativeName>
</protein>
<dbReference type="EC" id="2.7.7.87" evidence="3"/>
<evidence type="ECO:0000313" key="14">
    <source>
        <dbReference type="EMBL" id="UZW64567.1"/>
    </source>
</evidence>